<keyword evidence="4" id="KW-1185">Reference proteome</keyword>
<keyword evidence="1" id="KW-0472">Membrane</keyword>
<proteinExistence type="predicted"/>
<feature type="domain" description="DUF2134" evidence="2">
    <location>
        <begin position="66"/>
        <end position="152"/>
    </location>
</feature>
<keyword evidence="1" id="KW-0812">Transmembrane</keyword>
<dbReference type="Proteomes" id="UP001321492">
    <property type="component" value="Unassembled WGS sequence"/>
</dbReference>
<keyword evidence="1" id="KW-1133">Transmembrane helix</keyword>
<sequence>MARTLASFLSSSWCRFREDRRGGVAIIGAAAIVALLGMAAIVADVGNAYTTRRRAQAAADIAAMVAASNLANATGLARSSLTDNGFDDVQELIVQPGVYTPDPSLPSSGRFVPGGGAAANAARVRFRTSAPILLGRVVSGSDSFPISVEATAATSQMAAFSIGSRLASLNGGLLNSLLGALLGTNVALTVMDYEALATARIDALRFLDALRIQARVSAGTYRDVLTGSVSVADALKASANALNGGADPRARSVLQLLGNSGALASATLATSKLLDIGPYAGNAIGDAPPFEASVSALNMLMALAQLANGSRQANASLALNLPGIASVQLQLSIGERPQGRSWFAVGPTGTTVHTAQTRLYLKIGLVGSGILPPVVNVPVHVDVAAADARLASITCGTQATDIRVGIAARPGVVDAWIGDVTPAQMKNFTTPVSANQAVLVDVAGMIRVKGRAHVVMSNLREEILLFQKADIDQHRAKTVQTRDYTSSLVSGLVSDLQLDAEVPGSNLLGPLFNSNLVKGALKTLLTGATPTLDTLLGGVLNAFGLRLGEADVWVEGVRCDGAVLVN</sequence>
<name>A0ABT7AKG3_9HYPH</name>
<protein>
    <submittedName>
        <fullName evidence="3">TadG family pilus assembly protein</fullName>
    </submittedName>
</protein>
<feature type="transmembrane region" description="Helical" evidence="1">
    <location>
        <begin position="21"/>
        <end position="43"/>
    </location>
</feature>
<reference evidence="3 4" key="1">
    <citation type="submission" date="2023-05" db="EMBL/GenBank/DDBJ databases">
        <title>Chelatococcus sp. nov., a moderately thermophilic bacterium isolated from hot spring microbial mat.</title>
        <authorList>
            <person name="Hu C.-J."/>
            <person name="Li W.-J."/>
        </authorList>
    </citation>
    <scope>NUCLEOTIDE SEQUENCE [LARGE SCALE GENOMIC DNA]</scope>
    <source>
        <strain evidence="3 4">SYSU G07232</strain>
    </source>
</reference>
<dbReference type="Pfam" id="PF09977">
    <property type="entry name" value="Tad_C"/>
    <property type="match status" value="1"/>
</dbReference>
<dbReference type="InterPro" id="IPR018705">
    <property type="entry name" value="DUF2134_membrane"/>
</dbReference>
<gene>
    <name evidence="3" type="ORF">QNA08_14635</name>
</gene>
<accession>A0ABT7AKG3</accession>
<evidence type="ECO:0000313" key="3">
    <source>
        <dbReference type="EMBL" id="MDJ1159472.1"/>
    </source>
</evidence>
<dbReference type="RefSeq" id="WP_283741469.1">
    <property type="nucleotide sequence ID" value="NZ_JASJEV010000009.1"/>
</dbReference>
<evidence type="ECO:0000256" key="1">
    <source>
        <dbReference type="SAM" id="Phobius"/>
    </source>
</evidence>
<dbReference type="EMBL" id="JASJEV010000009">
    <property type="protein sequence ID" value="MDJ1159472.1"/>
    <property type="molecule type" value="Genomic_DNA"/>
</dbReference>
<evidence type="ECO:0000313" key="4">
    <source>
        <dbReference type="Proteomes" id="UP001321492"/>
    </source>
</evidence>
<evidence type="ECO:0000259" key="2">
    <source>
        <dbReference type="Pfam" id="PF09977"/>
    </source>
</evidence>
<comment type="caution">
    <text evidence="3">The sequence shown here is derived from an EMBL/GenBank/DDBJ whole genome shotgun (WGS) entry which is preliminary data.</text>
</comment>
<organism evidence="3 4">
    <name type="scientific">Chelatococcus albus</name>
    <dbReference type="NCBI Taxonomy" id="3047466"/>
    <lineage>
        <taxon>Bacteria</taxon>
        <taxon>Pseudomonadati</taxon>
        <taxon>Pseudomonadota</taxon>
        <taxon>Alphaproteobacteria</taxon>
        <taxon>Hyphomicrobiales</taxon>
        <taxon>Chelatococcaceae</taxon>
        <taxon>Chelatococcus</taxon>
    </lineage>
</organism>